<organism evidence="5 6">
    <name type="scientific">Elysia crispata</name>
    <name type="common">lettuce slug</name>
    <dbReference type="NCBI Taxonomy" id="231223"/>
    <lineage>
        <taxon>Eukaryota</taxon>
        <taxon>Metazoa</taxon>
        <taxon>Spiralia</taxon>
        <taxon>Lophotrochozoa</taxon>
        <taxon>Mollusca</taxon>
        <taxon>Gastropoda</taxon>
        <taxon>Heterobranchia</taxon>
        <taxon>Euthyneura</taxon>
        <taxon>Panpulmonata</taxon>
        <taxon>Sacoglossa</taxon>
        <taxon>Placobranchoidea</taxon>
        <taxon>Plakobranchidae</taxon>
        <taxon>Elysia</taxon>
    </lineage>
</organism>
<dbReference type="Proteomes" id="UP001283361">
    <property type="component" value="Unassembled WGS sequence"/>
</dbReference>
<gene>
    <name evidence="5" type="ORF">RRG08_022036</name>
</gene>
<evidence type="ECO:0000256" key="3">
    <source>
        <dbReference type="ARBA" id="ARBA00023180"/>
    </source>
</evidence>
<protein>
    <submittedName>
        <fullName evidence="5">Uncharacterized protein</fullName>
    </submittedName>
</protein>
<keyword evidence="3" id="KW-0325">Glycoprotein</keyword>
<dbReference type="Pfam" id="PF03098">
    <property type="entry name" value="An_peroxidase"/>
    <property type="match status" value="1"/>
</dbReference>
<evidence type="ECO:0000313" key="6">
    <source>
        <dbReference type="Proteomes" id="UP001283361"/>
    </source>
</evidence>
<dbReference type="InterPro" id="IPR010255">
    <property type="entry name" value="Haem_peroxidase_sf"/>
</dbReference>
<dbReference type="SUPFAM" id="SSF48113">
    <property type="entry name" value="Heme-dependent peroxidases"/>
    <property type="match status" value="1"/>
</dbReference>
<evidence type="ECO:0000256" key="2">
    <source>
        <dbReference type="ARBA" id="ARBA00022525"/>
    </source>
</evidence>
<dbReference type="PANTHER" id="PTHR11475">
    <property type="entry name" value="OXIDASE/PEROXIDASE"/>
    <property type="match status" value="1"/>
</dbReference>
<dbReference type="EMBL" id="JAWDGP010005174">
    <property type="protein sequence ID" value="KAK3759047.1"/>
    <property type="molecule type" value="Genomic_DNA"/>
</dbReference>
<dbReference type="GO" id="GO:0020037">
    <property type="term" value="F:heme binding"/>
    <property type="evidence" value="ECO:0007669"/>
    <property type="project" value="InterPro"/>
</dbReference>
<comment type="subcellular location">
    <subcellularLocation>
        <location evidence="1">Secreted</location>
    </subcellularLocation>
</comment>
<sequence length="86" mass="9428">MSRRQINAGRVVCDASCPYRSHDGSCNNLQHTNHGRAGAVFRRELPPVYEGGDGRTPRLTGSKGNPLPSPRRVSTIIHDPENHTTP</sequence>
<accession>A0AAE1D6F4</accession>
<evidence type="ECO:0000313" key="5">
    <source>
        <dbReference type="EMBL" id="KAK3759047.1"/>
    </source>
</evidence>
<reference evidence="5" key="1">
    <citation type="journal article" date="2023" name="G3 (Bethesda)">
        <title>A reference genome for the long-term kleptoplast-retaining sea slug Elysia crispata morphotype clarki.</title>
        <authorList>
            <person name="Eastman K.E."/>
            <person name="Pendleton A.L."/>
            <person name="Shaikh M.A."/>
            <person name="Suttiyut T."/>
            <person name="Ogas R."/>
            <person name="Tomko P."/>
            <person name="Gavelis G."/>
            <person name="Widhalm J.R."/>
            <person name="Wisecaver J.H."/>
        </authorList>
    </citation>
    <scope>NUCLEOTIDE SEQUENCE</scope>
    <source>
        <strain evidence="5">ECLA1</strain>
    </source>
</reference>
<dbReference type="GO" id="GO:0004601">
    <property type="term" value="F:peroxidase activity"/>
    <property type="evidence" value="ECO:0007669"/>
    <property type="project" value="InterPro"/>
</dbReference>
<keyword evidence="6" id="KW-1185">Reference proteome</keyword>
<name>A0AAE1D6F4_9GAST</name>
<evidence type="ECO:0000256" key="1">
    <source>
        <dbReference type="ARBA" id="ARBA00004613"/>
    </source>
</evidence>
<dbReference type="PANTHER" id="PTHR11475:SF4">
    <property type="entry name" value="CHORION PEROXIDASE"/>
    <property type="match status" value="1"/>
</dbReference>
<dbReference type="GO" id="GO:0006979">
    <property type="term" value="P:response to oxidative stress"/>
    <property type="evidence" value="ECO:0007669"/>
    <property type="project" value="InterPro"/>
</dbReference>
<evidence type="ECO:0000256" key="4">
    <source>
        <dbReference type="SAM" id="MobiDB-lite"/>
    </source>
</evidence>
<dbReference type="Gene3D" id="1.10.640.10">
    <property type="entry name" value="Haem peroxidase domain superfamily, animal type"/>
    <property type="match status" value="1"/>
</dbReference>
<dbReference type="InterPro" id="IPR019791">
    <property type="entry name" value="Haem_peroxidase_animal"/>
</dbReference>
<dbReference type="GO" id="GO:0005576">
    <property type="term" value="C:extracellular region"/>
    <property type="evidence" value="ECO:0007669"/>
    <property type="project" value="UniProtKB-SubCell"/>
</dbReference>
<keyword evidence="2" id="KW-0964">Secreted</keyword>
<feature type="region of interest" description="Disordered" evidence="4">
    <location>
        <begin position="48"/>
        <end position="86"/>
    </location>
</feature>
<dbReference type="PROSITE" id="PS50292">
    <property type="entry name" value="PEROXIDASE_3"/>
    <property type="match status" value="1"/>
</dbReference>
<proteinExistence type="predicted"/>
<dbReference type="InterPro" id="IPR037120">
    <property type="entry name" value="Haem_peroxidase_sf_animal"/>
</dbReference>
<dbReference type="AlphaFoldDB" id="A0AAE1D6F4"/>
<comment type="caution">
    <text evidence="5">The sequence shown here is derived from an EMBL/GenBank/DDBJ whole genome shotgun (WGS) entry which is preliminary data.</text>
</comment>